<evidence type="ECO:0008006" key="4">
    <source>
        <dbReference type="Google" id="ProtNLM"/>
    </source>
</evidence>
<gene>
    <name evidence="1" type="ORF">GLYMA_03G045900</name>
</gene>
<name>A0A0R0KLJ2_SOYBN</name>
<dbReference type="Proteomes" id="UP000008827">
    <property type="component" value="Chromosome 3"/>
</dbReference>
<reference evidence="1" key="3">
    <citation type="submission" date="2018-07" db="EMBL/GenBank/DDBJ databases">
        <title>WGS assembly of Glycine max.</title>
        <authorList>
            <person name="Schmutz J."/>
            <person name="Cannon S."/>
            <person name="Schlueter J."/>
            <person name="Ma J."/>
            <person name="Mitros T."/>
            <person name="Nelson W."/>
            <person name="Hyten D."/>
            <person name="Song Q."/>
            <person name="Thelen J."/>
            <person name="Cheng J."/>
            <person name="Xu D."/>
            <person name="Hellsten U."/>
            <person name="May G."/>
            <person name="Yu Y."/>
            <person name="Sakurai T."/>
            <person name="Umezawa T."/>
            <person name="Bhattacharyya M."/>
            <person name="Sandhu D."/>
            <person name="Valliyodan B."/>
            <person name="Lindquist E."/>
            <person name="Peto M."/>
            <person name="Grant D."/>
            <person name="Shu S."/>
            <person name="Goodstein D."/>
            <person name="Barry K."/>
            <person name="Futrell-Griggs M."/>
            <person name="Abernathy B."/>
            <person name="Du J."/>
            <person name="Tian Z."/>
            <person name="Zhu L."/>
            <person name="Gill N."/>
            <person name="Joshi T."/>
            <person name="Libault M."/>
            <person name="Sethuraman A."/>
            <person name="Zhang X."/>
            <person name="Shinozaki K."/>
            <person name="Nguyen H."/>
            <person name="Wing R."/>
            <person name="Cregan P."/>
            <person name="Specht J."/>
            <person name="Grimwood J."/>
            <person name="Rokhsar D."/>
            <person name="Stacey G."/>
            <person name="Shoemaker R."/>
            <person name="Jackson S."/>
        </authorList>
    </citation>
    <scope>NUCLEOTIDE SEQUENCE</scope>
    <source>
        <tissue evidence="1">Callus</tissue>
    </source>
</reference>
<evidence type="ECO:0000313" key="1">
    <source>
        <dbReference type="EMBL" id="KRH65563.1"/>
    </source>
</evidence>
<sequence>MFFSCRKSLQIWAHIRDLPPFRKRFTSLQRITDSLIRGRSTSGVQGKFRCLTIAITIYCIWLSKNKLNFKDYQFSVVEVISKIKFLLYRQVHLLHLF</sequence>
<keyword evidence="3" id="KW-1185">Reference proteome</keyword>
<dbReference type="Gramene" id="KRH65563">
    <property type="protein sequence ID" value="KRH65563"/>
    <property type="gene ID" value="GLYMA_03G045900"/>
</dbReference>
<dbReference type="InParanoid" id="A0A0R0KLJ2"/>
<protein>
    <recommendedName>
        <fullName evidence="4">Reverse transcriptase zinc-binding domain-containing protein</fullName>
    </recommendedName>
</protein>
<proteinExistence type="predicted"/>
<accession>A0A0R0KLJ2</accession>
<dbReference type="AlphaFoldDB" id="A0A0R0KLJ2"/>
<dbReference type="EnsemblPlants" id="KRH65563">
    <property type="protein sequence ID" value="KRH65563"/>
    <property type="gene ID" value="GLYMA_03G045900"/>
</dbReference>
<dbReference type="EMBL" id="CM000836">
    <property type="protein sequence ID" value="KRH65563.1"/>
    <property type="molecule type" value="Genomic_DNA"/>
</dbReference>
<evidence type="ECO:0000313" key="2">
    <source>
        <dbReference type="EnsemblPlants" id="KRH65563"/>
    </source>
</evidence>
<evidence type="ECO:0000313" key="3">
    <source>
        <dbReference type="Proteomes" id="UP000008827"/>
    </source>
</evidence>
<organism evidence="1">
    <name type="scientific">Glycine max</name>
    <name type="common">Soybean</name>
    <name type="synonym">Glycine hispida</name>
    <dbReference type="NCBI Taxonomy" id="3847"/>
    <lineage>
        <taxon>Eukaryota</taxon>
        <taxon>Viridiplantae</taxon>
        <taxon>Streptophyta</taxon>
        <taxon>Embryophyta</taxon>
        <taxon>Tracheophyta</taxon>
        <taxon>Spermatophyta</taxon>
        <taxon>Magnoliopsida</taxon>
        <taxon>eudicotyledons</taxon>
        <taxon>Gunneridae</taxon>
        <taxon>Pentapetalae</taxon>
        <taxon>rosids</taxon>
        <taxon>fabids</taxon>
        <taxon>Fabales</taxon>
        <taxon>Fabaceae</taxon>
        <taxon>Papilionoideae</taxon>
        <taxon>50 kb inversion clade</taxon>
        <taxon>NPAAA clade</taxon>
        <taxon>indigoferoid/millettioid clade</taxon>
        <taxon>Phaseoleae</taxon>
        <taxon>Glycine</taxon>
        <taxon>Glycine subgen. Soja</taxon>
    </lineage>
</organism>
<reference evidence="1 2" key="1">
    <citation type="journal article" date="2010" name="Nature">
        <title>Genome sequence of the palaeopolyploid soybean.</title>
        <authorList>
            <person name="Schmutz J."/>
            <person name="Cannon S.B."/>
            <person name="Schlueter J."/>
            <person name="Ma J."/>
            <person name="Mitros T."/>
            <person name="Nelson W."/>
            <person name="Hyten D.L."/>
            <person name="Song Q."/>
            <person name="Thelen J.J."/>
            <person name="Cheng J."/>
            <person name="Xu D."/>
            <person name="Hellsten U."/>
            <person name="May G.D."/>
            <person name="Yu Y."/>
            <person name="Sakurai T."/>
            <person name="Umezawa T."/>
            <person name="Bhattacharyya M.K."/>
            <person name="Sandhu D."/>
            <person name="Valliyodan B."/>
            <person name="Lindquist E."/>
            <person name="Peto M."/>
            <person name="Grant D."/>
            <person name="Shu S."/>
            <person name="Goodstein D."/>
            <person name="Barry K."/>
            <person name="Futrell-Griggs M."/>
            <person name="Abernathy B."/>
            <person name="Du J."/>
            <person name="Tian Z."/>
            <person name="Zhu L."/>
            <person name="Gill N."/>
            <person name="Joshi T."/>
            <person name="Libault M."/>
            <person name="Sethuraman A."/>
            <person name="Zhang X.-C."/>
            <person name="Shinozaki K."/>
            <person name="Nguyen H.T."/>
            <person name="Wing R.A."/>
            <person name="Cregan P."/>
            <person name="Specht J."/>
            <person name="Grimwood J."/>
            <person name="Rokhsar D."/>
            <person name="Stacey G."/>
            <person name="Shoemaker R.C."/>
            <person name="Jackson S.A."/>
        </authorList>
    </citation>
    <scope>NUCLEOTIDE SEQUENCE</scope>
    <source>
        <strain evidence="2">cv. Williams 82</strain>
        <tissue evidence="1">Callus</tissue>
    </source>
</reference>
<reference evidence="2" key="2">
    <citation type="submission" date="2018-02" db="UniProtKB">
        <authorList>
            <consortium name="EnsemblPlants"/>
        </authorList>
    </citation>
    <scope>IDENTIFICATION</scope>
    <source>
        <strain evidence="2">Williams 82</strain>
    </source>
</reference>